<keyword evidence="2" id="KW-1185">Reference proteome</keyword>
<evidence type="ECO:0000313" key="2">
    <source>
        <dbReference type="Proteomes" id="UP000814128"/>
    </source>
</evidence>
<name>A0ACB8QNL2_9AGAM</name>
<proteinExistence type="predicted"/>
<reference evidence="1" key="2">
    <citation type="journal article" date="2022" name="New Phytol.">
        <title>Evolutionary transition to the ectomycorrhizal habit in the genomes of a hyperdiverse lineage of mushroom-forming fungi.</title>
        <authorList>
            <person name="Looney B."/>
            <person name="Miyauchi S."/>
            <person name="Morin E."/>
            <person name="Drula E."/>
            <person name="Courty P.E."/>
            <person name="Kohler A."/>
            <person name="Kuo A."/>
            <person name="LaButti K."/>
            <person name="Pangilinan J."/>
            <person name="Lipzen A."/>
            <person name="Riley R."/>
            <person name="Andreopoulos W."/>
            <person name="He G."/>
            <person name="Johnson J."/>
            <person name="Nolan M."/>
            <person name="Tritt A."/>
            <person name="Barry K.W."/>
            <person name="Grigoriev I.V."/>
            <person name="Nagy L.G."/>
            <person name="Hibbett D."/>
            <person name="Henrissat B."/>
            <person name="Matheny P.B."/>
            <person name="Labbe J."/>
            <person name="Martin F.M."/>
        </authorList>
    </citation>
    <scope>NUCLEOTIDE SEQUENCE</scope>
    <source>
        <strain evidence="1">EC-137</strain>
    </source>
</reference>
<comment type="caution">
    <text evidence="1">The sequence shown here is derived from an EMBL/GenBank/DDBJ whole genome shotgun (WGS) entry which is preliminary data.</text>
</comment>
<dbReference type="EMBL" id="MU273522">
    <property type="protein sequence ID" value="KAI0033322.1"/>
    <property type="molecule type" value="Genomic_DNA"/>
</dbReference>
<gene>
    <name evidence="1" type="ORF">K488DRAFT_47972</name>
</gene>
<sequence>MLISRESRLCTFLLVILFGLVVLAVALDLTLGILLQANTSPILSSTLVSVPAASATLLPQPESNFVLRSIQDELPRTRSYEFTVGTVKGAPDGVERQMLVVNGMYPGPTIEANQGDRILVTVKNNLPNRTSIHWHGLYQNSTPWYDGTMAVTECGIPPGNSLTYNFTFGQFFGTTWWQKWREDLTAFIAGMQYTDGVTGAIVVHPTRNVSGIPSWDEDLAVQLADWYHTFSEELLALYMRPNIGIDGTPGDEPVPDSLTINGLGQYGGGGEYFNFTVQRGKIYRLRILNTGSFASIKFSVDGHPLTLIEADSTPTSPIVVSSVTVAVAQRYSVLLTADATSNPGGLYWMRAEMQTDMFRYQQPGQNTDVRAVLRYARTYSDVPFRAVPEKSSSLDPAGLPSIDGKTELVPLQGGPPPDATVAYYLQYSFQKTSAHQFLGFMNKTSWEPLQRDATLFSVQRDPSGSAPQGASVKHEQFIIAEDSVQVVDLYISSLDDGDHPFHLHGHAPWIMASGKGRYIGQSVSNRNPFYRDTYLIPAYSWMALRFVTNNPGLWAFHCHIQWHMAAGLMMQFAVQPSTLAKWTVPEELLAQCSAVS</sequence>
<dbReference type="Proteomes" id="UP000814128">
    <property type="component" value="Unassembled WGS sequence"/>
</dbReference>
<protein>
    <submittedName>
        <fullName evidence="1">Multicopper oxidase 3B</fullName>
    </submittedName>
</protein>
<reference evidence="1" key="1">
    <citation type="submission" date="2021-02" db="EMBL/GenBank/DDBJ databases">
        <authorList>
            <consortium name="DOE Joint Genome Institute"/>
            <person name="Ahrendt S."/>
            <person name="Looney B.P."/>
            <person name="Miyauchi S."/>
            <person name="Morin E."/>
            <person name="Drula E."/>
            <person name="Courty P.E."/>
            <person name="Chicoki N."/>
            <person name="Fauchery L."/>
            <person name="Kohler A."/>
            <person name="Kuo A."/>
            <person name="Labutti K."/>
            <person name="Pangilinan J."/>
            <person name="Lipzen A."/>
            <person name="Riley R."/>
            <person name="Andreopoulos W."/>
            <person name="He G."/>
            <person name="Johnson J."/>
            <person name="Barry K.W."/>
            <person name="Grigoriev I.V."/>
            <person name="Nagy L."/>
            <person name="Hibbett D."/>
            <person name="Henrissat B."/>
            <person name="Matheny P.B."/>
            <person name="Labbe J."/>
            <person name="Martin F."/>
        </authorList>
    </citation>
    <scope>NUCLEOTIDE SEQUENCE</scope>
    <source>
        <strain evidence="1">EC-137</strain>
    </source>
</reference>
<organism evidence="1 2">
    <name type="scientific">Vararia minispora EC-137</name>
    <dbReference type="NCBI Taxonomy" id="1314806"/>
    <lineage>
        <taxon>Eukaryota</taxon>
        <taxon>Fungi</taxon>
        <taxon>Dikarya</taxon>
        <taxon>Basidiomycota</taxon>
        <taxon>Agaricomycotina</taxon>
        <taxon>Agaricomycetes</taxon>
        <taxon>Russulales</taxon>
        <taxon>Lachnocladiaceae</taxon>
        <taxon>Vararia</taxon>
    </lineage>
</organism>
<accession>A0ACB8QNL2</accession>
<evidence type="ECO:0000313" key="1">
    <source>
        <dbReference type="EMBL" id="KAI0033322.1"/>
    </source>
</evidence>